<keyword evidence="2" id="KW-0732">Signal</keyword>
<dbReference type="EMBL" id="KI517464">
    <property type="protein sequence ID" value="ESQ41546.1"/>
    <property type="molecule type" value="Genomic_DNA"/>
</dbReference>
<evidence type="ECO:0000256" key="1">
    <source>
        <dbReference type="SAM" id="MobiDB-lite"/>
    </source>
</evidence>
<proteinExistence type="predicted"/>
<dbReference type="OMA" id="RTPVHNG"/>
<sequence length="93" mass="10794">MVKLPTFVVGFLFLVYLLHELRGGYLAEDLLMERKLKYLQGIESKNVATRSLKDSMSRDIEREVDNLMRHEYPSPVKPKKRTPVHNGMPLNGH</sequence>
<dbReference type="Proteomes" id="UP000030689">
    <property type="component" value="Unassembled WGS sequence"/>
</dbReference>
<evidence type="ECO:0000313" key="3">
    <source>
        <dbReference type="EMBL" id="ESQ41546.1"/>
    </source>
</evidence>
<dbReference type="STRING" id="72664.V4N7E8"/>
<feature type="signal peptide" evidence="2">
    <location>
        <begin position="1"/>
        <end position="23"/>
    </location>
</feature>
<reference evidence="3 4" key="1">
    <citation type="journal article" date="2013" name="Front. Plant Sci.">
        <title>The Reference Genome of the Halophytic Plant Eutrema salsugineum.</title>
        <authorList>
            <person name="Yang R."/>
            <person name="Jarvis D.E."/>
            <person name="Chen H."/>
            <person name="Beilstein M.A."/>
            <person name="Grimwood J."/>
            <person name="Jenkins J."/>
            <person name="Shu S."/>
            <person name="Prochnik S."/>
            <person name="Xin M."/>
            <person name="Ma C."/>
            <person name="Schmutz J."/>
            <person name="Wing R.A."/>
            <person name="Mitchell-Olds T."/>
            <person name="Schumaker K.S."/>
            <person name="Wang X."/>
        </authorList>
    </citation>
    <scope>NUCLEOTIDE SEQUENCE [LARGE SCALE GENOMIC DNA]</scope>
</reference>
<evidence type="ECO:0000313" key="4">
    <source>
        <dbReference type="Proteomes" id="UP000030689"/>
    </source>
</evidence>
<gene>
    <name evidence="3" type="ORF">EUTSA_v10015285mg</name>
</gene>
<dbReference type="AlphaFoldDB" id="V4N7E8"/>
<feature type="region of interest" description="Disordered" evidence="1">
    <location>
        <begin position="71"/>
        <end position="93"/>
    </location>
</feature>
<keyword evidence="4" id="KW-1185">Reference proteome</keyword>
<protein>
    <submittedName>
        <fullName evidence="3">Uncharacterized protein</fullName>
    </submittedName>
</protein>
<evidence type="ECO:0000256" key="2">
    <source>
        <dbReference type="SAM" id="SignalP"/>
    </source>
</evidence>
<organism evidence="3 4">
    <name type="scientific">Eutrema salsugineum</name>
    <name type="common">Saltwater cress</name>
    <name type="synonym">Sisymbrium salsugineum</name>
    <dbReference type="NCBI Taxonomy" id="72664"/>
    <lineage>
        <taxon>Eukaryota</taxon>
        <taxon>Viridiplantae</taxon>
        <taxon>Streptophyta</taxon>
        <taxon>Embryophyta</taxon>
        <taxon>Tracheophyta</taxon>
        <taxon>Spermatophyta</taxon>
        <taxon>Magnoliopsida</taxon>
        <taxon>eudicotyledons</taxon>
        <taxon>Gunneridae</taxon>
        <taxon>Pentapetalae</taxon>
        <taxon>rosids</taxon>
        <taxon>malvids</taxon>
        <taxon>Brassicales</taxon>
        <taxon>Brassicaceae</taxon>
        <taxon>Eutremeae</taxon>
        <taxon>Eutrema</taxon>
    </lineage>
</organism>
<dbReference type="KEGG" id="eus:EUTSA_v10015285mg"/>
<feature type="chain" id="PRO_5004725610" evidence="2">
    <location>
        <begin position="24"/>
        <end position="93"/>
    </location>
</feature>
<dbReference type="GO" id="GO:0009958">
    <property type="term" value="P:positive gravitropism"/>
    <property type="evidence" value="ECO:0007669"/>
    <property type="project" value="EnsemblPlants"/>
</dbReference>
<name>V4N7E8_EUTSA</name>
<dbReference type="Gramene" id="ESQ41546">
    <property type="protein sequence ID" value="ESQ41546"/>
    <property type="gene ID" value="EUTSA_v10015285mg"/>
</dbReference>
<accession>V4N7E8</accession>